<dbReference type="InterPro" id="IPR013087">
    <property type="entry name" value="Znf_C2H2_type"/>
</dbReference>
<dbReference type="AlphaFoldDB" id="A0A9P8LEM2"/>
<sequence>MLPTESAHEISEDGLSDLENTRAPGSSRPNKRKVQHCAPQQVGRLRDWMDSHPADQCQWSINSTIRSLSKRVEALLVENKILKEKLSLSERVEDLLVENESPKEKLRAMTEKKYLPKPTQVTSSAKHRCKKCNKPFARTDHLLRHIRKDHEDLVPT</sequence>
<evidence type="ECO:0000313" key="5">
    <source>
        <dbReference type="Proteomes" id="UP000750711"/>
    </source>
</evidence>
<reference evidence="4" key="1">
    <citation type="submission" date="2021-03" db="EMBL/GenBank/DDBJ databases">
        <title>Comparative genomics and phylogenomic investigation of the class Geoglossomycetes provide insights into ecological specialization and systematics.</title>
        <authorList>
            <person name="Melie T."/>
            <person name="Pirro S."/>
            <person name="Miller A.N."/>
            <person name="Quandt A."/>
        </authorList>
    </citation>
    <scope>NUCLEOTIDE SEQUENCE</scope>
    <source>
        <strain evidence="4">CAQ_001_2017</strain>
    </source>
</reference>
<dbReference type="PROSITE" id="PS00028">
    <property type="entry name" value="ZINC_FINGER_C2H2_1"/>
    <property type="match status" value="1"/>
</dbReference>
<evidence type="ECO:0000256" key="1">
    <source>
        <dbReference type="PROSITE-ProRule" id="PRU00042"/>
    </source>
</evidence>
<dbReference type="GO" id="GO:0008270">
    <property type="term" value="F:zinc ion binding"/>
    <property type="evidence" value="ECO:0007669"/>
    <property type="project" value="UniProtKB-KW"/>
</dbReference>
<feature type="region of interest" description="Disordered" evidence="2">
    <location>
        <begin position="1"/>
        <end position="36"/>
    </location>
</feature>
<dbReference type="SUPFAM" id="SSF57667">
    <property type="entry name" value="beta-beta-alpha zinc fingers"/>
    <property type="match status" value="1"/>
</dbReference>
<dbReference type="Gene3D" id="3.30.160.60">
    <property type="entry name" value="Classic Zinc Finger"/>
    <property type="match status" value="1"/>
</dbReference>
<organism evidence="4 5">
    <name type="scientific">Trichoglossum hirsutum</name>
    <dbReference type="NCBI Taxonomy" id="265104"/>
    <lineage>
        <taxon>Eukaryota</taxon>
        <taxon>Fungi</taxon>
        <taxon>Dikarya</taxon>
        <taxon>Ascomycota</taxon>
        <taxon>Pezizomycotina</taxon>
        <taxon>Geoglossomycetes</taxon>
        <taxon>Geoglossales</taxon>
        <taxon>Geoglossaceae</taxon>
        <taxon>Trichoglossum</taxon>
    </lineage>
</organism>
<proteinExistence type="predicted"/>
<comment type="caution">
    <text evidence="4">The sequence shown here is derived from an EMBL/GenBank/DDBJ whole genome shotgun (WGS) entry which is preliminary data.</text>
</comment>
<keyword evidence="1" id="KW-0862">Zinc</keyword>
<protein>
    <recommendedName>
        <fullName evidence="3">C2H2-type domain-containing protein</fullName>
    </recommendedName>
</protein>
<feature type="compositionally biased region" description="Basic and acidic residues" evidence="2">
    <location>
        <begin position="1"/>
        <end position="11"/>
    </location>
</feature>
<keyword evidence="5" id="KW-1185">Reference proteome</keyword>
<evidence type="ECO:0000259" key="3">
    <source>
        <dbReference type="PROSITE" id="PS50157"/>
    </source>
</evidence>
<evidence type="ECO:0000256" key="2">
    <source>
        <dbReference type="SAM" id="MobiDB-lite"/>
    </source>
</evidence>
<dbReference type="PROSITE" id="PS50157">
    <property type="entry name" value="ZINC_FINGER_C2H2_2"/>
    <property type="match status" value="1"/>
</dbReference>
<name>A0A9P8LEM2_9PEZI</name>
<dbReference type="EMBL" id="JAGHQM010000299">
    <property type="protein sequence ID" value="KAH0562738.1"/>
    <property type="molecule type" value="Genomic_DNA"/>
</dbReference>
<keyword evidence="1" id="KW-0479">Metal-binding</keyword>
<gene>
    <name evidence="4" type="ORF">GP486_002601</name>
</gene>
<keyword evidence="1" id="KW-0863">Zinc-finger</keyword>
<dbReference type="Proteomes" id="UP000750711">
    <property type="component" value="Unassembled WGS sequence"/>
</dbReference>
<dbReference type="InterPro" id="IPR036236">
    <property type="entry name" value="Znf_C2H2_sf"/>
</dbReference>
<accession>A0A9P8LEM2</accession>
<evidence type="ECO:0000313" key="4">
    <source>
        <dbReference type="EMBL" id="KAH0562738.1"/>
    </source>
</evidence>
<feature type="domain" description="C2H2-type" evidence="3">
    <location>
        <begin position="127"/>
        <end position="155"/>
    </location>
</feature>